<organism evidence="2 3">
    <name type="scientific">Microctonus aethiopoides</name>
    <dbReference type="NCBI Taxonomy" id="144406"/>
    <lineage>
        <taxon>Eukaryota</taxon>
        <taxon>Metazoa</taxon>
        <taxon>Ecdysozoa</taxon>
        <taxon>Arthropoda</taxon>
        <taxon>Hexapoda</taxon>
        <taxon>Insecta</taxon>
        <taxon>Pterygota</taxon>
        <taxon>Neoptera</taxon>
        <taxon>Endopterygota</taxon>
        <taxon>Hymenoptera</taxon>
        <taxon>Apocrita</taxon>
        <taxon>Ichneumonoidea</taxon>
        <taxon>Braconidae</taxon>
        <taxon>Euphorinae</taxon>
        <taxon>Microctonus</taxon>
    </lineage>
</organism>
<sequence>MNLLCLFESIFYLFNQLTIFLPYVQTKAFYFEFYTEIRVMTNLVFGIGIGLFVILTLWLSAALIFTVSLRIDKRIGAIAIAVTAIITIILISVPRSSDNPASHQEKPYDQLFIWRVILLTVLAGSSLIAIFGYVKYELMECKKPQRITNWIY</sequence>
<dbReference type="AlphaFoldDB" id="A0AA39C5J6"/>
<keyword evidence="1" id="KW-0472">Membrane</keyword>
<reference evidence="2" key="1">
    <citation type="journal article" date="2023" name="bioRxiv">
        <title>Scaffold-level genome assemblies of two parasitoid biocontrol wasps reveal the parthenogenesis mechanism and an associated novel virus.</title>
        <authorList>
            <person name="Inwood S."/>
            <person name="Skelly J."/>
            <person name="Guhlin J."/>
            <person name="Harrop T."/>
            <person name="Goldson S."/>
            <person name="Dearden P."/>
        </authorList>
    </citation>
    <scope>NUCLEOTIDE SEQUENCE</scope>
    <source>
        <strain evidence="2">Irish</strain>
        <tissue evidence="2">Whole body</tissue>
    </source>
</reference>
<dbReference type="GO" id="GO:0016020">
    <property type="term" value="C:membrane"/>
    <property type="evidence" value="ECO:0007669"/>
    <property type="project" value="UniProtKB-SubCell"/>
</dbReference>
<proteinExistence type="predicted"/>
<protein>
    <submittedName>
        <fullName evidence="2">Uncharacterized protein</fullName>
    </submittedName>
</protein>
<dbReference type="InterPro" id="IPR026771">
    <property type="entry name" value="Tmem218"/>
</dbReference>
<dbReference type="Proteomes" id="UP001168990">
    <property type="component" value="Unassembled WGS sequence"/>
</dbReference>
<keyword evidence="1" id="KW-0812">Transmembrane</keyword>
<accession>A0AA39C5J6</accession>
<dbReference type="EMBL" id="JAQQBS010001424">
    <property type="protein sequence ID" value="KAK0158321.1"/>
    <property type="molecule type" value="Genomic_DNA"/>
</dbReference>
<dbReference type="GO" id="GO:0005929">
    <property type="term" value="C:cilium"/>
    <property type="evidence" value="ECO:0007669"/>
    <property type="project" value="UniProtKB-SubCell"/>
</dbReference>
<reference evidence="2" key="2">
    <citation type="submission" date="2023-03" db="EMBL/GenBank/DDBJ databases">
        <authorList>
            <person name="Inwood S.N."/>
            <person name="Skelly J.G."/>
            <person name="Guhlin J."/>
            <person name="Harrop T.W.R."/>
            <person name="Goldson S.G."/>
            <person name="Dearden P.K."/>
        </authorList>
    </citation>
    <scope>NUCLEOTIDE SEQUENCE</scope>
    <source>
        <strain evidence="2">Irish</strain>
        <tissue evidence="2">Whole body</tissue>
    </source>
</reference>
<dbReference type="PANTHER" id="PTHR31622">
    <property type="entry name" value="TRANSMEMBRANE PROTEIN 218"/>
    <property type="match status" value="1"/>
</dbReference>
<comment type="caution">
    <text evidence="2">The sequence shown here is derived from an EMBL/GenBank/DDBJ whole genome shotgun (WGS) entry which is preliminary data.</text>
</comment>
<gene>
    <name evidence="2" type="ORF">PV328_009338</name>
</gene>
<feature type="transmembrane region" description="Helical" evidence="1">
    <location>
        <begin position="43"/>
        <end position="68"/>
    </location>
</feature>
<feature type="transmembrane region" description="Helical" evidence="1">
    <location>
        <begin position="75"/>
        <end position="93"/>
    </location>
</feature>
<feature type="transmembrane region" description="Helical" evidence="1">
    <location>
        <begin position="12"/>
        <end position="31"/>
    </location>
</feature>
<dbReference type="PANTHER" id="PTHR31622:SF1">
    <property type="entry name" value="TRANSMEMBRANE PROTEIN 218"/>
    <property type="match status" value="1"/>
</dbReference>
<evidence type="ECO:0000313" key="2">
    <source>
        <dbReference type="EMBL" id="KAK0158321.1"/>
    </source>
</evidence>
<evidence type="ECO:0000313" key="3">
    <source>
        <dbReference type="Proteomes" id="UP001168990"/>
    </source>
</evidence>
<keyword evidence="1" id="KW-1133">Transmembrane helix</keyword>
<feature type="transmembrane region" description="Helical" evidence="1">
    <location>
        <begin position="113"/>
        <end position="134"/>
    </location>
</feature>
<keyword evidence="3" id="KW-1185">Reference proteome</keyword>
<name>A0AA39C5J6_9HYME</name>
<evidence type="ECO:0000256" key="1">
    <source>
        <dbReference type="SAM" id="Phobius"/>
    </source>
</evidence>